<dbReference type="EMBL" id="CP118733">
    <property type="protein sequence ID" value="WNY46786.1"/>
    <property type="molecule type" value="Genomic_DNA"/>
</dbReference>
<dbReference type="NCBIfam" id="TIGR00753">
    <property type="entry name" value="undec_PP_bacA"/>
    <property type="match status" value="1"/>
</dbReference>
<evidence type="ECO:0000256" key="14">
    <source>
        <dbReference type="ARBA" id="ARBA00032707"/>
    </source>
</evidence>
<evidence type="ECO:0000256" key="8">
    <source>
        <dbReference type="ARBA" id="ARBA00022960"/>
    </source>
</evidence>
<dbReference type="EC" id="3.6.1.27" evidence="3 17"/>
<comment type="subcellular location">
    <subcellularLocation>
        <location evidence="1 17">Cell membrane</location>
        <topology evidence="1 17">Multi-pass membrane protein</topology>
    </subcellularLocation>
</comment>
<evidence type="ECO:0000256" key="6">
    <source>
        <dbReference type="ARBA" id="ARBA00022692"/>
    </source>
</evidence>
<evidence type="ECO:0000313" key="18">
    <source>
        <dbReference type="EMBL" id="WNY46786.1"/>
    </source>
</evidence>
<dbReference type="GO" id="GO:0046677">
    <property type="term" value="P:response to antibiotic"/>
    <property type="evidence" value="ECO:0007669"/>
    <property type="project" value="UniProtKB-UniRule"/>
</dbReference>
<keyword evidence="6 17" id="KW-0812">Transmembrane</keyword>
<dbReference type="InterPro" id="IPR003824">
    <property type="entry name" value="UppP"/>
</dbReference>
<organism evidence="18 19">
    <name type="scientific">Streptococcus suivaginalis</name>
    <dbReference type="NCBI Taxonomy" id="3028082"/>
    <lineage>
        <taxon>Bacteria</taxon>
        <taxon>Bacillati</taxon>
        <taxon>Bacillota</taxon>
        <taxon>Bacilli</taxon>
        <taxon>Lactobacillales</taxon>
        <taxon>Streptococcaceae</taxon>
        <taxon>Streptococcus</taxon>
    </lineage>
</organism>
<evidence type="ECO:0000256" key="10">
    <source>
        <dbReference type="ARBA" id="ARBA00022989"/>
    </source>
</evidence>
<evidence type="ECO:0000256" key="9">
    <source>
        <dbReference type="ARBA" id="ARBA00022984"/>
    </source>
</evidence>
<proteinExistence type="inferred from homology"/>
<sequence>MKKRMGFDILIEIIKAIFFGIVEGITEWLPISSTGHLILVQEFVQFSKVSDDFTSMFNVVIQLGAILAVMVLYFDKLNPFQAGKSAKEIRLTWQLWAKVIIAAMPAAVLGFLFDDWLDLHLYNFVVVALMLIAYGVAFLYVEKWNQSREPQVTSLARLPYKTALYIGLFQVLALIPGTSRSGATILGGILLGTSRQVATEFTFFLGIPIMFGASLLKVVKLLAKGISVTGAQWFLLLVSMVTAFGVSLLAIRFLTDYVKRHDFTIFGKYRIGLGTLLLLYYLFTLIF</sequence>
<dbReference type="GO" id="GO:0008360">
    <property type="term" value="P:regulation of cell shape"/>
    <property type="evidence" value="ECO:0007669"/>
    <property type="project" value="UniProtKB-KW"/>
</dbReference>
<comment type="catalytic activity">
    <reaction evidence="16 17">
        <text>di-trans,octa-cis-undecaprenyl diphosphate + H2O = di-trans,octa-cis-undecaprenyl phosphate + phosphate + H(+)</text>
        <dbReference type="Rhea" id="RHEA:28094"/>
        <dbReference type="ChEBI" id="CHEBI:15377"/>
        <dbReference type="ChEBI" id="CHEBI:15378"/>
        <dbReference type="ChEBI" id="CHEBI:43474"/>
        <dbReference type="ChEBI" id="CHEBI:58405"/>
        <dbReference type="ChEBI" id="CHEBI:60392"/>
        <dbReference type="EC" id="3.6.1.27"/>
    </reaction>
</comment>
<keyword evidence="13 17" id="KW-0961">Cell wall biogenesis/degradation</keyword>
<evidence type="ECO:0000256" key="17">
    <source>
        <dbReference type="HAMAP-Rule" id="MF_01006"/>
    </source>
</evidence>
<dbReference type="GO" id="GO:0050380">
    <property type="term" value="F:undecaprenyl-diphosphatase activity"/>
    <property type="evidence" value="ECO:0007669"/>
    <property type="project" value="UniProtKB-UniRule"/>
</dbReference>
<keyword evidence="8 17" id="KW-0133">Cell shape</keyword>
<dbReference type="GO" id="GO:0005886">
    <property type="term" value="C:plasma membrane"/>
    <property type="evidence" value="ECO:0007669"/>
    <property type="project" value="UniProtKB-SubCell"/>
</dbReference>
<evidence type="ECO:0000313" key="19">
    <source>
        <dbReference type="Proteomes" id="UP001304088"/>
    </source>
</evidence>
<feature type="transmembrane region" description="Helical" evidence="17">
    <location>
        <begin position="162"/>
        <end position="191"/>
    </location>
</feature>
<evidence type="ECO:0000256" key="11">
    <source>
        <dbReference type="ARBA" id="ARBA00023136"/>
    </source>
</evidence>
<dbReference type="PANTHER" id="PTHR30622:SF3">
    <property type="entry name" value="UNDECAPRENYL-DIPHOSPHATASE"/>
    <property type="match status" value="1"/>
</dbReference>
<evidence type="ECO:0000256" key="12">
    <source>
        <dbReference type="ARBA" id="ARBA00023251"/>
    </source>
</evidence>
<reference evidence="18 19" key="1">
    <citation type="submission" date="2023-02" db="EMBL/GenBank/DDBJ databases">
        <title>Streptococcus sp. Genome Sequencing and Assembly.</title>
        <authorList>
            <person name="Shore S.M."/>
            <person name="Nicholson T.L."/>
        </authorList>
    </citation>
    <scope>NUCLEOTIDE SEQUENCE [LARGE SCALE GENOMIC DNA]</scope>
    <source>
        <strain evidence="18 19">29896</strain>
    </source>
</reference>
<dbReference type="NCBIfam" id="NF001390">
    <property type="entry name" value="PRK00281.1-4"/>
    <property type="match status" value="1"/>
</dbReference>
<dbReference type="AlphaFoldDB" id="A0AA96VEH5"/>
<dbReference type="GO" id="GO:0009252">
    <property type="term" value="P:peptidoglycan biosynthetic process"/>
    <property type="evidence" value="ECO:0007669"/>
    <property type="project" value="UniProtKB-KW"/>
</dbReference>
<feature type="transmembrane region" description="Helical" evidence="17">
    <location>
        <begin position="53"/>
        <end position="74"/>
    </location>
</feature>
<evidence type="ECO:0000256" key="15">
    <source>
        <dbReference type="ARBA" id="ARBA00032932"/>
    </source>
</evidence>
<evidence type="ECO:0000256" key="7">
    <source>
        <dbReference type="ARBA" id="ARBA00022801"/>
    </source>
</evidence>
<dbReference type="RefSeq" id="WP_248028282.1">
    <property type="nucleotide sequence ID" value="NZ_CP118733.1"/>
</dbReference>
<keyword evidence="11 17" id="KW-0472">Membrane</keyword>
<comment type="function">
    <text evidence="17">Catalyzes the dephosphorylation of undecaprenyl diphosphate (UPP). Confers resistance to bacitracin.</text>
</comment>
<gene>
    <name evidence="17" type="primary">uppP</name>
    <name evidence="18" type="ORF">PXH68_07845</name>
</gene>
<evidence type="ECO:0000256" key="16">
    <source>
        <dbReference type="ARBA" id="ARBA00047594"/>
    </source>
</evidence>
<keyword evidence="19" id="KW-1185">Reference proteome</keyword>
<name>A0AA96VEH5_9STRE</name>
<dbReference type="NCBIfam" id="NF001389">
    <property type="entry name" value="PRK00281.1-2"/>
    <property type="match status" value="1"/>
</dbReference>
<evidence type="ECO:0000256" key="13">
    <source>
        <dbReference type="ARBA" id="ARBA00023316"/>
    </source>
</evidence>
<dbReference type="HAMAP" id="MF_01006">
    <property type="entry name" value="Undec_diphosphatase"/>
    <property type="match status" value="1"/>
</dbReference>
<keyword evidence="10 17" id="KW-1133">Transmembrane helix</keyword>
<dbReference type="NCBIfam" id="NF001391">
    <property type="entry name" value="PRK00281.1-5"/>
    <property type="match status" value="1"/>
</dbReference>
<evidence type="ECO:0000256" key="3">
    <source>
        <dbReference type="ARBA" id="ARBA00012374"/>
    </source>
</evidence>
<feature type="transmembrane region" description="Helical" evidence="17">
    <location>
        <begin position="119"/>
        <end position="141"/>
    </location>
</feature>
<feature type="transmembrane region" description="Helical" evidence="17">
    <location>
        <begin position="12"/>
        <end position="33"/>
    </location>
</feature>
<dbReference type="KEGG" id="ssuv:PXH68_07845"/>
<comment type="similarity">
    <text evidence="2 17">Belongs to the UppP family.</text>
</comment>
<evidence type="ECO:0000256" key="5">
    <source>
        <dbReference type="ARBA" id="ARBA00022475"/>
    </source>
</evidence>
<protein>
    <recommendedName>
        <fullName evidence="4 17">Undecaprenyl-diphosphatase</fullName>
        <ecNumber evidence="3 17">3.6.1.27</ecNumber>
    </recommendedName>
    <alternativeName>
        <fullName evidence="15 17">Bacitracin resistance protein</fullName>
    </alternativeName>
    <alternativeName>
        <fullName evidence="14 17">Undecaprenyl pyrophosphate phosphatase</fullName>
    </alternativeName>
</protein>
<keyword evidence="9 17" id="KW-0573">Peptidoglycan synthesis</keyword>
<keyword evidence="12 17" id="KW-0046">Antibiotic resistance</keyword>
<keyword evidence="7 17" id="KW-0378">Hydrolase</keyword>
<feature type="transmembrane region" description="Helical" evidence="17">
    <location>
        <begin position="203"/>
        <end position="222"/>
    </location>
</feature>
<dbReference type="Proteomes" id="UP001304088">
    <property type="component" value="Chromosome"/>
</dbReference>
<dbReference type="PANTHER" id="PTHR30622">
    <property type="entry name" value="UNDECAPRENYL-DIPHOSPHATASE"/>
    <property type="match status" value="1"/>
</dbReference>
<feature type="transmembrane region" description="Helical" evidence="17">
    <location>
        <begin position="267"/>
        <end position="286"/>
    </location>
</feature>
<accession>A0AA96VEH5</accession>
<comment type="miscellaneous">
    <text evidence="17">Bacitracin is thought to be involved in the inhibition of peptidoglycan synthesis by sequestering undecaprenyl diphosphate, thereby reducing the pool of lipid carrier available.</text>
</comment>
<evidence type="ECO:0000256" key="1">
    <source>
        <dbReference type="ARBA" id="ARBA00004651"/>
    </source>
</evidence>
<keyword evidence="5 17" id="KW-1003">Cell membrane</keyword>
<feature type="transmembrane region" description="Helical" evidence="17">
    <location>
        <begin position="234"/>
        <end position="255"/>
    </location>
</feature>
<dbReference type="Pfam" id="PF02673">
    <property type="entry name" value="BacA"/>
    <property type="match status" value="1"/>
</dbReference>
<dbReference type="GO" id="GO:0071555">
    <property type="term" value="P:cell wall organization"/>
    <property type="evidence" value="ECO:0007669"/>
    <property type="project" value="UniProtKB-KW"/>
</dbReference>
<feature type="transmembrane region" description="Helical" evidence="17">
    <location>
        <begin position="95"/>
        <end position="113"/>
    </location>
</feature>
<evidence type="ECO:0000256" key="2">
    <source>
        <dbReference type="ARBA" id="ARBA00010621"/>
    </source>
</evidence>
<evidence type="ECO:0000256" key="4">
    <source>
        <dbReference type="ARBA" id="ARBA00021581"/>
    </source>
</evidence>